<dbReference type="EMBL" id="MK552140">
    <property type="protein sequence ID" value="QBX06451.1"/>
    <property type="molecule type" value="Genomic_DNA"/>
</dbReference>
<accession>A0A4D5ZCE0</accession>
<evidence type="ECO:0000313" key="1">
    <source>
        <dbReference type="EMBL" id="QBX06451.1"/>
    </source>
</evidence>
<organism evidence="1 2">
    <name type="scientific">Burkholderia phage BcepSaruman</name>
    <dbReference type="NCBI Taxonomy" id="2530032"/>
    <lineage>
        <taxon>Viruses</taxon>
        <taxon>Duplodnaviria</taxon>
        <taxon>Heunggongvirae</taxon>
        <taxon>Uroviricota</taxon>
        <taxon>Caudoviricetes</taxon>
        <taxon>Sarumanvirus</taxon>
        <taxon>Sarumanvirus bcepsaruman</taxon>
    </lineage>
</organism>
<reference evidence="1 2" key="1">
    <citation type="submission" date="2019-02" db="EMBL/GenBank/DDBJ databases">
        <title>Complete genome sequence of Burkholderia cenocepacia phage BcepSaruman.</title>
        <authorList>
            <person name="Park K."/>
            <person name="Liu M."/>
            <person name="Gill J."/>
        </authorList>
    </citation>
    <scope>NUCLEOTIDE SEQUENCE [LARGE SCALE GENOMIC DNA]</scope>
</reference>
<name>A0A4D5ZCE0_9CAUD</name>
<evidence type="ECO:0000313" key="2">
    <source>
        <dbReference type="Proteomes" id="UP000296455"/>
    </source>
</evidence>
<proteinExistence type="predicted"/>
<sequence length="83" mass="8960">MRELITLPNGTATSVDENGRINVLVCVSAHEMIGADAEGFNEMLSIRATGSALLGDVAYKFSRAFSDNTLTMYVSGTPSRCWQ</sequence>
<protein>
    <submittedName>
        <fullName evidence="1">Uncharacterized protein</fullName>
    </submittedName>
</protein>
<dbReference type="Proteomes" id="UP000296455">
    <property type="component" value="Segment"/>
</dbReference>
<gene>
    <name evidence="1" type="ORF">BcepSaruman_038</name>
</gene>
<keyword evidence="2" id="KW-1185">Reference proteome</keyword>